<feature type="domain" description="DUF7978" evidence="2">
    <location>
        <begin position="6"/>
        <end position="189"/>
    </location>
</feature>
<organism evidence="3 4">
    <name type="scientific">Halovenus rubra</name>
    <dbReference type="NCBI Taxonomy" id="869890"/>
    <lineage>
        <taxon>Archaea</taxon>
        <taxon>Methanobacteriati</taxon>
        <taxon>Methanobacteriota</taxon>
        <taxon>Stenosarchaea group</taxon>
        <taxon>Halobacteria</taxon>
        <taxon>Halobacteriales</taxon>
        <taxon>Haloarculaceae</taxon>
        <taxon>Halovenus</taxon>
    </lineage>
</organism>
<feature type="transmembrane region" description="Helical" evidence="1">
    <location>
        <begin position="166"/>
        <end position="189"/>
    </location>
</feature>
<dbReference type="InterPro" id="IPR058284">
    <property type="entry name" value="DUF7978"/>
</dbReference>
<name>A0ABD5X2X1_9EURY</name>
<gene>
    <name evidence="3" type="ORF">ACFQJ7_05270</name>
</gene>
<dbReference type="Proteomes" id="UP001596414">
    <property type="component" value="Unassembled WGS sequence"/>
</dbReference>
<evidence type="ECO:0000256" key="1">
    <source>
        <dbReference type="SAM" id="Phobius"/>
    </source>
</evidence>
<accession>A0ABD5X2X1</accession>
<proteinExistence type="predicted"/>
<dbReference type="Pfam" id="PF25933">
    <property type="entry name" value="DUF7978"/>
    <property type="match status" value="1"/>
</dbReference>
<keyword evidence="1" id="KW-1133">Transmembrane helix</keyword>
<evidence type="ECO:0000259" key="2">
    <source>
        <dbReference type="Pfam" id="PF25933"/>
    </source>
</evidence>
<feature type="transmembrane region" description="Helical" evidence="1">
    <location>
        <begin position="20"/>
        <end position="39"/>
    </location>
</feature>
<keyword evidence="1" id="KW-0812">Transmembrane</keyword>
<feature type="transmembrane region" description="Helical" evidence="1">
    <location>
        <begin position="97"/>
        <end position="118"/>
    </location>
</feature>
<feature type="transmembrane region" description="Helical" evidence="1">
    <location>
        <begin position="138"/>
        <end position="159"/>
    </location>
</feature>
<dbReference type="RefSeq" id="WP_267636446.1">
    <property type="nucleotide sequence ID" value="NZ_JAODIY010000004.1"/>
</dbReference>
<reference evidence="3 4" key="1">
    <citation type="journal article" date="2014" name="Int. J. Syst. Evol. Microbiol.">
        <title>Complete genome sequence of Corynebacterium casei LMG S-19264T (=DSM 44701T), isolated from a smear-ripened cheese.</title>
        <authorList>
            <consortium name="US DOE Joint Genome Institute (JGI-PGF)"/>
            <person name="Walter F."/>
            <person name="Albersmeier A."/>
            <person name="Kalinowski J."/>
            <person name="Ruckert C."/>
        </authorList>
    </citation>
    <scope>NUCLEOTIDE SEQUENCE [LARGE SCALE GENOMIC DNA]</scope>
    <source>
        <strain evidence="3 4">CGMCC 4.7215</strain>
    </source>
</reference>
<dbReference type="EMBL" id="JBHSZQ010000004">
    <property type="protein sequence ID" value="MFC7125450.1"/>
    <property type="molecule type" value="Genomic_DNA"/>
</dbReference>
<keyword evidence="1" id="KW-0472">Membrane</keyword>
<evidence type="ECO:0000313" key="4">
    <source>
        <dbReference type="Proteomes" id="UP001596414"/>
    </source>
</evidence>
<evidence type="ECO:0000313" key="3">
    <source>
        <dbReference type="EMBL" id="MFC7125450.1"/>
    </source>
</evidence>
<dbReference type="AlphaFoldDB" id="A0ABD5X2X1"/>
<comment type="caution">
    <text evidence="3">The sequence shown here is derived from an EMBL/GenBank/DDBJ whole genome shotgun (WGS) entry which is preliminary data.</text>
</comment>
<sequence>MSEKTDTGPGQLPMVEGSMYGATAYLTSYLATFLLVAIFEGKRFVGDLIEGAGWIFYNAQFVGIEQRAPPGSEGTVDVPSINYLTGTGLERVGTETIVLPAVVYHALPVLAFLGAGYFLTRSFGVTEIVTGAKVGGSIVFGIIFLSLGGAFIFEVADVLGPNRFQALALAGILYPVVCGATGGILSAWVESTR</sequence>
<protein>
    <recommendedName>
        <fullName evidence="2">DUF7978 domain-containing protein</fullName>
    </recommendedName>
</protein>